<dbReference type="InterPro" id="IPR002130">
    <property type="entry name" value="Cyclophilin-type_PPIase_dom"/>
</dbReference>
<evidence type="ECO:0000256" key="3">
    <source>
        <dbReference type="SAM" id="SignalP"/>
    </source>
</evidence>
<evidence type="ECO:0000313" key="6">
    <source>
        <dbReference type="Proteomes" id="UP000249091"/>
    </source>
</evidence>
<dbReference type="InterPro" id="IPR044666">
    <property type="entry name" value="Cyclophilin_A-like"/>
</dbReference>
<dbReference type="Pfam" id="PF00160">
    <property type="entry name" value="Pro_isomerase"/>
    <property type="match status" value="1"/>
</dbReference>
<proteinExistence type="predicted"/>
<dbReference type="GO" id="GO:0003755">
    <property type="term" value="F:peptidyl-prolyl cis-trans isomerase activity"/>
    <property type="evidence" value="ECO:0007669"/>
    <property type="project" value="UniProtKB-EC"/>
</dbReference>
<feature type="region of interest" description="Disordered" evidence="2">
    <location>
        <begin position="32"/>
        <end position="64"/>
    </location>
</feature>
<organism evidence="5 6">
    <name type="scientific">Rhodococcus coprophilus</name>
    <dbReference type="NCBI Taxonomy" id="38310"/>
    <lineage>
        <taxon>Bacteria</taxon>
        <taxon>Bacillati</taxon>
        <taxon>Actinomycetota</taxon>
        <taxon>Actinomycetes</taxon>
        <taxon>Mycobacteriales</taxon>
        <taxon>Nocardiaceae</taxon>
        <taxon>Rhodococcus</taxon>
    </lineage>
</organism>
<dbReference type="STRING" id="1219011.GCA_001895045_00452"/>
<dbReference type="EMBL" id="LS483468">
    <property type="protein sequence ID" value="SQI28999.1"/>
    <property type="molecule type" value="Genomic_DNA"/>
</dbReference>
<dbReference type="PROSITE" id="PS50072">
    <property type="entry name" value="CSA_PPIASE_2"/>
    <property type="match status" value="1"/>
</dbReference>
<sequence>MTLDTPVRPYLIRLVLAACVAAVPVLAGACSADTGTDSSGRTAPSLAAEESSARGAPPGDMSVFPPLPAVPPAVASTVACTFSEREPSGVTPPPSTASTSGVVNLVLDTSAGPVPLVLDRALAPCTVNNFVSLAERGFYTGTSCHRLSNDPGSHLYQCGDPSGTGTGGPGYTFEDEYPVRSYDGEPYRPLAVVYPRGTVAMANAGVANSNGSQFFLLLGDSLLRPDYSVFGRVADAGLPVLDAAAAAGNDGTNPLGGGAPITPVTITAVR</sequence>
<evidence type="ECO:0000313" key="5">
    <source>
        <dbReference type="EMBL" id="SQI28999.1"/>
    </source>
</evidence>
<keyword evidence="5" id="KW-0413">Isomerase</keyword>
<feature type="domain" description="PPIase cyclophilin-type" evidence="4">
    <location>
        <begin position="108"/>
        <end position="270"/>
    </location>
</feature>
<dbReference type="KEGG" id="rcr:NCTC10994_00732"/>
<dbReference type="RefSeq" id="WP_231922952.1">
    <property type="nucleotide sequence ID" value="NZ_JAFBBL010000001.1"/>
</dbReference>
<dbReference type="Gene3D" id="2.40.100.10">
    <property type="entry name" value="Cyclophilin-like"/>
    <property type="match status" value="1"/>
</dbReference>
<dbReference type="SUPFAM" id="SSF50891">
    <property type="entry name" value="Cyclophilin-like"/>
    <property type="match status" value="1"/>
</dbReference>
<feature type="compositionally biased region" description="Polar residues" evidence="2">
    <location>
        <begin position="33"/>
        <end position="42"/>
    </location>
</feature>
<evidence type="ECO:0000256" key="2">
    <source>
        <dbReference type="SAM" id="MobiDB-lite"/>
    </source>
</evidence>
<gene>
    <name evidence="5" type="ORF">NCTC10994_00732</name>
</gene>
<dbReference type="InterPro" id="IPR029000">
    <property type="entry name" value="Cyclophilin-like_dom_sf"/>
</dbReference>
<protein>
    <submittedName>
        <fullName evidence="5">Peptidylprolyl isomerase</fullName>
        <ecNumber evidence="5">5.2.1.8</ecNumber>
    </submittedName>
</protein>
<dbReference type="AlphaFoldDB" id="A0A2X4TRI8"/>
<keyword evidence="3" id="KW-0732">Signal</keyword>
<comment type="function">
    <text evidence="1">PPIases accelerate the folding of proteins. It catalyzes the cis-trans isomerization of proline imidic peptide bonds in oligopeptides.</text>
</comment>
<dbReference type="EC" id="5.2.1.8" evidence="5"/>
<evidence type="ECO:0000259" key="4">
    <source>
        <dbReference type="PROSITE" id="PS50072"/>
    </source>
</evidence>
<accession>A0A2X4TRI8</accession>
<dbReference type="CDD" id="cd00317">
    <property type="entry name" value="cyclophilin"/>
    <property type="match status" value="1"/>
</dbReference>
<feature type="chain" id="PRO_5015959951" evidence="3">
    <location>
        <begin position="30"/>
        <end position="270"/>
    </location>
</feature>
<evidence type="ECO:0000256" key="1">
    <source>
        <dbReference type="ARBA" id="ARBA00002388"/>
    </source>
</evidence>
<feature type="signal peptide" evidence="3">
    <location>
        <begin position="1"/>
        <end position="29"/>
    </location>
</feature>
<dbReference type="Proteomes" id="UP000249091">
    <property type="component" value="Chromosome 1"/>
</dbReference>
<name>A0A2X4TRI8_9NOCA</name>
<keyword evidence="6" id="KW-1185">Reference proteome</keyword>
<reference evidence="5 6" key="1">
    <citation type="submission" date="2018-06" db="EMBL/GenBank/DDBJ databases">
        <authorList>
            <consortium name="Pathogen Informatics"/>
            <person name="Doyle S."/>
        </authorList>
    </citation>
    <scope>NUCLEOTIDE SEQUENCE [LARGE SCALE GENOMIC DNA]</scope>
    <source>
        <strain evidence="5 6">NCTC10994</strain>
    </source>
</reference>
<dbReference type="PANTHER" id="PTHR45625">
    <property type="entry name" value="PEPTIDYL-PROLYL CIS-TRANS ISOMERASE-RELATED"/>
    <property type="match status" value="1"/>
</dbReference>
<dbReference type="PANTHER" id="PTHR45625:SF3">
    <property type="entry name" value="PEPTIDYL-PROLYL CIS-TRANS ISOMERASE B-RELATED"/>
    <property type="match status" value="1"/>
</dbReference>